<evidence type="ECO:0000313" key="2">
    <source>
        <dbReference type="Proteomes" id="UP000825598"/>
    </source>
</evidence>
<keyword evidence="2" id="KW-1185">Reference proteome</keyword>
<sequence>MPGRITLVSFVGVGLILGGMSSGLQVYVDMAAEALRDGTDLYGQPLPRGAGGLADQGVIVEQLAKKMAADDPAALGYSGVTAQMWRDHAAANARAVAAVAAKDRSTAVHLDASGQVVAEGSAAMDSNNQAAADNTAAIAPYTGSPAGDRQMLRELDNRTGTARNLIKASDQRAVMLAQLLRGGPASAAMAPAGAGAMGGGAPASMGGGGGGFAFPNLTGITKTAGGYQSHSGANSSPLTHAGGPSVFQNLNERQMKVAKAIVNEGLRLGIPPAGIQIALMTALTESQLKSLANSSVPASLAIPNDGVGRDHDSVGPFQQRQSWGATADLMNPTISANKFYTALLKVPGWERMDLGQAAQAVQRSAFPDAYNKYRAQAGQLLNAVTA</sequence>
<gene>
    <name evidence="1" type="ORF">K6L26_31265</name>
</gene>
<proteinExistence type="predicted"/>
<organism evidence="1 2">
    <name type="scientific">Mycolicibacterium farcinogenes</name>
    <name type="common">Mycobacterium farcinogenes</name>
    <dbReference type="NCBI Taxonomy" id="1802"/>
    <lineage>
        <taxon>Bacteria</taxon>
        <taxon>Bacillati</taxon>
        <taxon>Actinomycetota</taxon>
        <taxon>Actinomycetes</taxon>
        <taxon>Mycobacteriales</taxon>
        <taxon>Mycobacteriaceae</taxon>
        <taxon>Mycolicibacterium</taxon>
    </lineage>
</organism>
<geneLocation type="plasmid" evidence="1 2">
    <name>unnamed2</name>
</geneLocation>
<reference evidence="1" key="1">
    <citation type="submission" date="2021-07" db="EMBL/GenBank/DDBJ databases">
        <title>Complete Genome Sequences of Mycobacterium farcinogenes Isolated from Clinical Specimens from Patients in Thailand.</title>
        <authorList>
            <person name="Sodsai P."/>
        </authorList>
    </citation>
    <scope>NUCLEOTIDE SEQUENCE</scope>
    <source>
        <strain evidence="1">BKK/CU-MFGFA-001</strain>
    </source>
</reference>
<name>A0ACD1FRB3_MYCFR</name>
<protein>
    <submittedName>
        <fullName evidence="1">Uncharacterized protein</fullName>
    </submittedName>
</protein>
<accession>A0ACD1FRB3</accession>
<evidence type="ECO:0000313" key="1">
    <source>
        <dbReference type="EMBL" id="QZH69506.1"/>
    </source>
</evidence>
<keyword evidence="1" id="KW-0614">Plasmid</keyword>
<dbReference type="Proteomes" id="UP000825598">
    <property type="component" value="Plasmid unnamed2"/>
</dbReference>
<dbReference type="EMBL" id="CP081675">
    <property type="protein sequence ID" value="QZH69506.1"/>
    <property type="molecule type" value="Genomic_DNA"/>
</dbReference>